<protein>
    <submittedName>
        <fullName evidence="6">DUF1656 domain-containing protein</fullName>
    </submittedName>
</protein>
<organism evidence="6 7">
    <name type="scientific">Ancylobacter novellus</name>
    <name type="common">Thiobacillus novellus</name>
    <dbReference type="NCBI Taxonomy" id="921"/>
    <lineage>
        <taxon>Bacteria</taxon>
        <taxon>Pseudomonadati</taxon>
        <taxon>Pseudomonadota</taxon>
        <taxon>Alphaproteobacteria</taxon>
        <taxon>Hyphomicrobiales</taxon>
        <taxon>Xanthobacteraceae</taxon>
        <taxon>Ancylobacter</taxon>
    </lineage>
</organism>
<keyword evidence="3 5" id="KW-1133">Transmembrane helix</keyword>
<evidence type="ECO:0000256" key="4">
    <source>
        <dbReference type="ARBA" id="ARBA00023136"/>
    </source>
</evidence>
<evidence type="ECO:0000256" key="3">
    <source>
        <dbReference type="ARBA" id="ARBA00022989"/>
    </source>
</evidence>
<feature type="transmembrane region" description="Helical" evidence="5">
    <location>
        <begin position="7"/>
        <end position="29"/>
    </location>
</feature>
<evidence type="ECO:0000256" key="1">
    <source>
        <dbReference type="ARBA" id="ARBA00022475"/>
    </source>
</evidence>
<evidence type="ECO:0000256" key="5">
    <source>
        <dbReference type="SAM" id="Phobius"/>
    </source>
</evidence>
<keyword evidence="2 5" id="KW-0812">Transmembrane</keyword>
<name>A0A2W5KPA4_ANCNO</name>
<evidence type="ECO:0000256" key="2">
    <source>
        <dbReference type="ARBA" id="ARBA00022692"/>
    </source>
</evidence>
<feature type="transmembrane region" description="Helical" evidence="5">
    <location>
        <begin position="41"/>
        <end position="64"/>
    </location>
</feature>
<dbReference type="EMBL" id="QFPN01000001">
    <property type="protein sequence ID" value="PZQ18841.1"/>
    <property type="molecule type" value="Genomic_DNA"/>
</dbReference>
<evidence type="ECO:0000313" key="7">
    <source>
        <dbReference type="Proteomes" id="UP000249577"/>
    </source>
</evidence>
<sequence>MIKEVDVFGVFVPPLLLYAAVAAAVWLPLRMLLERTRFYALVWRPALFNLAAYVVTLACVTAVLK</sequence>
<proteinExistence type="predicted"/>
<reference evidence="6 7" key="1">
    <citation type="submission" date="2017-08" db="EMBL/GenBank/DDBJ databases">
        <title>Infants hospitalized years apart are colonized by the same room-sourced microbial strains.</title>
        <authorList>
            <person name="Brooks B."/>
            <person name="Olm M.R."/>
            <person name="Firek B.A."/>
            <person name="Baker R."/>
            <person name="Thomas B.C."/>
            <person name="Morowitz M.J."/>
            <person name="Banfield J.F."/>
        </authorList>
    </citation>
    <scope>NUCLEOTIDE SEQUENCE [LARGE SCALE GENOMIC DNA]</scope>
    <source>
        <strain evidence="6">S2_005_003_R2_43</strain>
    </source>
</reference>
<gene>
    <name evidence="6" type="ORF">DI565_00045</name>
</gene>
<evidence type="ECO:0000313" key="6">
    <source>
        <dbReference type="EMBL" id="PZQ18841.1"/>
    </source>
</evidence>
<dbReference type="InterPro" id="IPR012451">
    <property type="entry name" value="DUF1656"/>
</dbReference>
<dbReference type="AlphaFoldDB" id="A0A2W5KPA4"/>
<comment type="caution">
    <text evidence="6">The sequence shown here is derived from an EMBL/GenBank/DDBJ whole genome shotgun (WGS) entry which is preliminary data.</text>
</comment>
<dbReference type="Pfam" id="PF07869">
    <property type="entry name" value="DUF1656"/>
    <property type="match status" value="1"/>
</dbReference>
<dbReference type="Proteomes" id="UP000249577">
    <property type="component" value="Unassembled WGS sequence"/>
</dbReference>
<keyword evidence="4 5" id="KW-0472">Membrane</keyword>
<accession>A0A2W5KPA4</accession>
<keyword evidence="1" id="KW-1003">Cell membrane</keyword>